<dbReference type="InterPro" id="IPR051200">
    <property type="entry name" value="Host-pathogen_enzymatic-act"/>
</dbReference>
<dbReference type="SMART" id="SM00320">
    <property type="entry name" value="WD40"/>
    <property type="match status" value="4"/>
</dbReference>
<dbReference type="Gene3D" id="2.130.10.10">
    <property type="entry name" value="YVTN repeat-like/Quinoprotein amine dehydrogenase"/>
    <property type="match status" value="2"/>
</dbReference>
<dbReference type="InterPro" id="IPR048433">
    <property type="entry name" value="YNCE-like_beta-prop"/>
</dbReference>
<dbReference type="InterPro" id="IPR001680">
    <property type="entry name" value="WD40_rpt"/>
</dbReference>
<sequence>MLETRFRKTTRGRAIVSALIAAGMVAATAFGAASAHAAAPLAYVTSEKGGVGVIDLDKMTLTRTFPVGADGPRGLSLNADGSRLLVANKNTGDLAVIDTASGEVVQRVKIGQNPEFVRVHNGNAYVTYEPGEDGGPPAASGQSGKPGEKQAEKPGGKPAEKAGEAQAGKPHADDDDDANKPPAEIAIVDMKSWRVVRSVTSGHETEGIEFSRDGKNMLVTNEGDDTVSVYHARTGAPVRTVKLAAGGRPRGIRLSPDGKDYVVTLESLSKLVVIDARTFKVKKTVDTKLGPYGVAYGPDGKRLFVAAARDKTVQVFDGKSYEHLADVPVGQRCWHFSFTPDGTKLLVACGRSDAVYVLDARSYQPVTQIGQLPLAWGIVTYPHSDGSIESH</sequence>
<evidence type="ECO:0000256" key="2">
    <source>
        <dbReference type="SAM" id="MobiDB-lite"/>
    </source>
</evidence>
<evidence type="ECO:0000313" key="5">
    <source>
        <dbReference type="EMBL" id="MDR6206147.1"/>
    </source>
</evidence>
<organism evidence="5 6">
    <name type="scientific">Paraburkholderia graminis</name>
    <dbReference type="NCBI Taxonomy" id="60548"/>
    <lineage>
        <taxon>Bacteria</taxon>
        <taxon>Pseudomonadati</taxon>
        <taxon>Pseudomonadota</taxon>
        <taxon>Betaproteobacteria</taxon>
        <taxon>Burkholderiales</taxon>
        <taxon>Burkholderiaceae</taxon>
        <taxon>Paraburkholderia</taxon>
    </lineage>
</organism>
<comment type="caution">
    <text evidence="5">The sequence shown here is derived from an EMBL/GenBank/DDBJ whole genome shotgun (WGS) entry which is preliminary data.</text>
</comment>
<evidence type="ECO:0000313" key="6">
    <source>
        <dbReference type="Proteomes" id="UP001245184"/>
    </source>
</evidence>
<keyword evidence="1 3" id="KW-0732">Signal</keyword>
<feature type="compositionally biased region" description="Basic and acidic residues" evidence="2">
    <location>
        <begin position="146"/>
        <end position="163"/>
    </location>
</feature>
<evidence type="ECO:0000256" key="3">
    <source>
        <dbReference type="SAM" id="SignalP"/>
    </source>
</evidence>
<dbReference type="RefSeq" id="WP_310033577.1">
    <property type="nucleotide sequence ID" value="NZ_JAVIZN010000002.1"/>
</dbReference>
<gene>
    <name evidence="5" type="ORF">QF025_004867</name>
</gene>
<dbReference type="AlphaFoldDB" id="A0ABD5CLN1"/>
<dbReference type="EMBL" id="JAVIZN010000002">
    <property type="protein sequence ID" value="MDR6206147.1"/>
    <property type="molecule type" value="Genomic_DNA"/>
</dbReference>
<feature type="domain" description="YNCE-like beta-propeller" evidence="4">
    <location>
        <begin position="220"/>
        <end position="318"/>
    </location>
</feature>
<dbReference type="PANTHER" id="PTHR47197">
    <property type="entry name" value="PROTEIN NIRF"/>
    <property type="match status" value="1"/>
</dbReference>
<dbReference type="InterPro" id="IPR011045">
    <property type="entry name" value="N2O_reductase_N"/>
</dbReference>
<dbReference type="PANTHER" id="PTHR47197:SF3">
    <property type="entry name" value="DIHYDRO-HEME D1 DEHYDROGENASE"/>
    <property type="match status" value="1"/>
</dbReference>
<evidence type="ECO:0000256" key="1">
    <source>
        <dbReference type="ARBA" id="ARBA00022729"/>
    </source>
</evidence>
<dbReference type="Pfam" id="PF21783">
    <property type="entry name" value="YNCE"/>
    <property type="match status" value="1"/>
</dbReference>
<feature type="signal peptide" evidence="3">
    <location>
        <begin position="1"/>
        <end position="37"/>
    </location>
</feature>
<dbReference type="InterPro" id="IPR015943">
    <property type="entry name" value="WD40/YVTN_repeat-like_dom_sf"/>
</dbReference>
<feature type="region of interest" description="Disordered" evidence="2">
    <location>
        <begin position="127"/>
        <end position="181"/>
    </location>
</feature>
<name>A0ABD5CLN1_9BURK</name>
<evidence type="ECO:0000259" key="4">
    <source>
        <dbReference type="Pfam" id="PF21783"/>
    </source>
</evidence>
<dbReference type="SUPFAM" id="SSF50974">
    <property type="entry name" value="Nitrous oxide reductase, N-terminal domain"/>
    <property type="match status" value="1"/>
</dbReference>
<feature type="chain" id="PRO_5044822216" evidence="3">
    <location>
        <begin position="38"/>
        <end position="391"/>
    </location>
</feature>
<reference evidence="5 6" key="1">
    <citation type="submission" date="2023-08" db="EMBL/GenBank/DDBJ databases">
        <title>Genome sequencing of plant associated microbes to promote plant fitness in Sorghum bicolor and Oryza sativa.</title>
        <authorList>
            <person name="Coleman-Derr D."/>
        </authorList>
    </citation>
    <scope>NUCLEOTIDE SEQUENCE [LARGE SCALE GENOMIC DNA]</scope>
    <source>
        <strain evidence="5 6">SLBN-33</strain>
    </source>
</reference>
<proteinExistence type="predicted"/>
<accession>A0ABD5CLN1</accession>
<dbReference type="Proteomes" id="UP001245184">
    <property type="component" value="Unassembled WGS sequence"/>
</dbReference>
<protein>
    <submittedName>
        <fullName evidence="5">YVTN family beta-propeller protein</fullName>
    </submittedName>
</protein>